<reference evidence="5" key="1">
    <citation type="submission" date="2016-11" db="UniProtKB">
        <authorList>
            <consortium name="WormBaseParasite"/>
        </authorList>
    </citation>
    <scope>IDENTIFICATION</scope>
</reference>
<keyword evidence="4" id="KW-1185">Reference proteome</keyword>
<dbReference type="Proteomes" id="UP000659654">
    <property type="component" value="Unassembled WGS sequence"/>
</dbReference>
<sequence>MIKIYVICGLFFATLPVGAEWHLSGRIVVPSLDNFLGYEKVRVQLISGGMIYTECGEEIADENGYFDITCSAFNIFGFKHLAVLHRFEGHECKMYFFKDISLGDDKVFTLTKDTKNINDDDQCPKDVYY</sequence>
<reference evidence="2" key="2">
    <citation type="submission" date="2020-09" db="EMBL/GenBank/DDBJ databases">
        <authorList>
            <person name="Kikuchi T."/>
        </authorList>
    </citation>
    <scope>NUCLEOTIDE SEQUENCE</scope>
    <source>
        <strain evidence="2">Ka4C1</strain>
    </source>
</reference>
<protein>
    <submittedName>
        <fullName evidence="2">(pine wood nematode) hypothetical protein</fullName>
    </submittedName>
</protein>
<evidence type="ECO:0000313" key="5">
    <source>
        <dbReference type="WBParaSite" id="BXY_0305200.1"/>
    </source>
</evidence>
<evidence type="ECO:0000313" key="4">
    <source>
        <dbReference type="Proteomes" id="UP000659654"/>
    </source>
</evidence>
<evidence type="ECO:0000256" key="1">
    <source>
        <dbReference type="SAM" id="SignalP"/>
    </source>
</evidence>
<dbReference type="EMBL" id="CAJFDI010000003">
    <property type="protein sequence ID" value="CAD5219561.1"/>
    <property type="molecule type" value="Genomic_DNA"/>
</dbReference>
<feature type="chain" id="PRO_5035359323" evidence="1">
    <location>
        <begin position="20"/>
        <end position="129"/>
    </location>
</feature>
<gene>
    <name evidence="2" type="ORF">BXYJ_LOCUS5740</name>
</gene>
<keyword evidence="1" id="KW-0732">Signal</keyword>
<evidence type="ECO:0000313" key="2">
    <source>
        <dbReference type="EMBL" id="CAD5219561.1"/>
    </source>
</evidence>
<accession>A0A1I7RQQ7</accession>
<organism evidence="3 5">
    <name type="scientific">Bursaphelenchus xylophilus</name>
    <name type="common">Pinewood nematode worm</name>
    <name type="synonym">Aphelenchoides xylophilus</name>
    <dbReference type="NCBI Taxonomy" id="6326"/>
    <lineage>
        <taxon>Eukaryota</taxon>
        <taxon>Metazoa</taxon>
        <taxon>Ecdysozoa</taxon>
        <taxon>Nematoda</taxon>
        <taxon>Chromadorea</taxon>
        <taxon>Rhabditida</taxon>
        <taxon>Tylenchina</taxon>
        <taxon>Tylenchomorpha</taxon>
        <taxon>Aphelenchoidea</taxon>
        <taxon>Aphelenchoididae</taxon>
        <taxon>Bursaphelenchus</taxon>
    </lineage>
</organism>
<feature type="signal peptide" evidence="1">
    <location>
        <begin position="1"/>
        <end position="19"/>
    </location>
</feature>
<dbReference type="Proteomes" id="UP000582659">
    <property type="component" value="Unassembled WGS sequence"/>
</dbReference>
<dbReference type="EMBL" id="CAJFCV020000003">
    <property type="protein sequence ID" value="CAG9104963.1"/>
    <property type="molecule type" value="Genomic_DNA"/>
</dbReference>
<dbReference type="Proteomes" id="UP000095284">
    <property type="component" value="Unplaced"/>
</dbReference>
<proteinExistence type="predicted"/>
<dbReference type="WBParaSite" id="BXY_0305200.1">
    <property type="protein sequence ID" value="BXY_0305200.1"/>
    <property type="gene ID" value="BXY_0305200"/>
</dbReference>
<evidence type="ECO:0000313" key="3">
    <source>
        <dbReference type="Proteomes" id="UP000095284"/>
    </source>
</evidence>
<name>A0A1I7RQQ7_BURXY</name>
<dbReference type="AlphaFoldDB" id="A0A1I7RQQ7"/>